<sequence length="73" mass="8015">NFSLLQPVVGIPAEIAGFRILFAGPEPSVETEGLCDFLPLILATWAAELHPTFQQRCSLRSLENRTERFVSGG</sequence>
<gene>
    <name evidence="1" type="ORF">TSPGSL018_22577</name>
</gene>
<feature type="non-terminal residue" evidence="1">
    <location>
        <position position="1"/>
    </location>
</feature>
<dbReference type="AlphaFoldDB" id="A0A061QSN8"/>
<evidence type="ECO:0000313" key="1">
    <source>
        <dbReference type="EMBL" id="JAC62698.1"/>
    </source>
</evidence>
<proteinExistence type="predicted"/>
<feature type="non-terminal residue" evidence="1">
    <location>
        <position position="73"/>
    </location>
</feature>
<organism evidence="1">
    <name type="scientific">Tetraselmis sp. GSL018</name>
    <dbReference type="NCBI Taxonomy" id="582737"/>
    <lineage>
        <taxon>Eukaryota</taxon>
        <taxon>Viridiplantae</taxon>
        <taxon>Chlorophyta</taxon>
        <taxon>core chlorophytes</taxon>
        <taxon>Chlorodendrophyceae</taxon>
        <taxon>Chlorodendrales</taxon>
        <taxon>Chlorodendraceae</taxon>
        <taxon>Tetraselmis</taxon>
    </lineage>
</organism>
<dbReference type="EMBL" id="GBEZ01024271">
    <property type="protein sequence ID" value="JAC62698.1"/>
    <property type="molecule type" value="Transcribed_RNA"/>
</dbReference>
<protein>
    <submittedName>
        <fullName evidence="1">Uncharacterized protein</fullName>
    </submittedName>
</protein>
<accession>A0A061QSN8</accession>
<name>A0A061QSN8_9CHLO</name>
<reference evidence="1" key="1">
    <citation type="submission" date="2014-05" db="EMBL/GenBank/DDBJ databases">
        <title>The transcriptome of the halophilic microalga Tetraselmis sp. GSL018 isolated from the Great Salt Lake, Utah.</title>
        <authorList>
            <person name="Jinkerson R.E."/>
            <person name="D'Adamo S."/>
            <person name="Posewitz M.C."/>
        </authorList>
    </citation>
    <scope>NUCLEOTIDE SEQUENCE</scope>
    <source>
        <strain evidence="1">GSL018</strain>
    </source>
</reference>